<protein>
    <recommendedName>
        <fullName evidence="2">GPI inositol-deacylase PGAP1-like alpha/beta domain-containing protein</fullName>
    </recommendedName>
</protein>
<dbReference type="Gene3D" id="3.40.50.1820">
    <property type="entry name" value="alpha/beta hydrolase"/>
    <property type="match status" value="1"/>
</dbReference>
<dbReference type="AlphaFoldDB" id="A0AAJ4MPW1"/>
<sequence length="642" mass="71499">MSDDMDLNEHGNHQGEFRQSVGGWAEYTVNMTEIKDTIRHDVTIPPKKIIPIIFLPGVMGSNLRITKKRQDDLKRPDNRSWRPDDMVDKSGNLAVATGSGLGGWFRSASPRDRQLAFDPNETEVEYYQYSIENERFFPGGDITKGSDVRHNNVPDDFPGVPPLISVSSKKNAQVDSIQKPGVTGRFIPREIRETPAHIARWRGWSEVLFAGAYGEMLQKTEFFMNNIVKNGQILSHWKIDPSDQTTGRYSYGQQSHPSIAKLIIKDPKEFGASSGTAINNSDMLKISPCWYPVHALGYNFLQSNAISAAVIAERIRGIVIGYQKCGFKCSEVILITHSMGGLLARALMHPKYGNMLNDEIVKILGIYHNVMPTLGAASAYKRMRFGFQEKSGPLNTLAAQVLGIDGEHATAILANTQAPLEMMPGTAYGQEWLKVVDASDKLLWSWPRDKESALESIYLQPANAWWRLINPSWVNPANIPFNKGGGISNVMQRLKDASALLREIDKIFHPNTYASYCASKEFLSYGEITFKVIEGLEIKKTNHPENSTPPPNKWRLLSDDAKGNLTIQAGTRVLKLKLQPANSAGDETVPSDRSAKHIPGKKFLHGEKAGTGYEHQNSYTHPHVLASMLYSIVQIAKTAKLE</sequence>
<accession>A0AAJ4MPW1</accession>
<dbReference type="EMBL" id="CP071520">
    <property type="protein sequence ID" value="QSX94890.1"/>
    <property type="molecule type" value="Genomic_DNA"/>
</dbReference>
<dbReference type="RefSeq" id="WP_151096347.1">
    <property type="nucleotide sequence ID" value="NZ_CP071520.1"/>
</dbReference>
<evidence type="ECO:0000256" key="1">
    <source>
        <dbReference type="SAM" id="MobiDB-lite"/>
    </source>
</evidence>
<feature type="compositionally biased region" description="Basic and acidic residues" evidence="1">
    <location>
        <begin position="68"/>
        <end position="88"/>
    </location>
</feature>
<dbReference type="InterPro" id="IPR029058">
    <property type="entry name" value="AB_hydrolase_fold"/>
</dbReference>
<gene>
    <name evidence="3" type="ORF">J3P46_19555</name>
</gene>
<dbReference type="GO" id="GO:0016788">
    <property type="term" value="F:hydrolase activity, acting on ester bonds"/>
    <property type="evidence" value="ECO:0007669"/>
    <property type="project" value="InterPro"/>
</dbReference>
<dbReference type="Proteomes" id="UP000662821">
    <property type="component" value="Chromosome"/>
</dbReference>
<feature type="region of interest" description="Disordered" evidence="1">
    <location>
        <begin position="66"/>
        <end position="90"/>
    </location>
</feature>
<proteinExistence type="predicted"/>
<evidence type="ECO:0000259" key="2">
    <source>
        <dbReference type="Pfam" id="PF07819"/>
    </source>
</evidence>
<reference evidence="3 4" key="1">
    <citation type="submission" date="2021-03" db="EMBL/GenBank/DDBJ databases">
        <title>Draft genome sequence of Janthinobacterium sp. strain PLB02 isolated from infected primmorphs (Lubomirskia baicalensis).</title>
        <authorList>
            <person name="Chernogor L.I."/>
            <person name="Belikov S.I."/>
            <person name="Petrushin I.S."/>
        </authorList>
    </citation>
    <scope>NUCLEOTIDE SEQUENCE [LARGE SCALE GENOMIC DNA]</scope>
    <source>
        <strain evidence="3 4">PLB02</strain>
    </source>
</reference>
<feature type="domain" description="GPI inositol-deacylase PGAP1-like alpha/beta" evidence="2">
    <location>
        <begin position="310"/>
        <end position="364"/>
    </location>
</feature>
<evidence type="ECO:0000313" key="4">
    <source>
        <dbReference type="Proteomes" id="UP000662821"/>
    </source>
</evidence>
<name>A0AAJ4MPW1_9BURK</name>
<organism evidence="3 4">
    <name type="scientific">Janthinobacterium lividum</name>
    <dbReference type="NCBI Taxonomy" id="29581"/>
    <lineage>
        <taxon>Bacteria</taxon>
        <taxon>Pseudomonadati</taxon>
        <taxon>Pseudomonadota</taxon>
        <taxon>Betaproteobacteria</taxon>
        <taxon>Burkholderiales</taxon>
        <taxon>Oxalobacteraceae</taxon>
        <taxon>Janthinobacterium</taxon>
    </lineage>
</organism>
<dbReference type="Pfam" id="PF07819">
    <property type="entry name" value="PGAP1"/>
    <property type="match status" value="1"/>
</dbReference>
<evidence type="ECO:0000313" key="3">
    <source>
        <dbReference type="EMBL" id="QSX94890.1"/>
    </source>
</evidence>
<dbReference type="InterPro" id="IPR012908">
    <property type="entry name" value="PGAP1-ab_dom-like"/>
</dbReference>